<dbReference type="Proteomes" id="UP000094609">
    <property type="component" value="Chromosome"/>
</dbReference>
<accession>A0A1D7TGN8</accession>
<organism evidence="3 4">
    <name type="scientific">Sulfurospirillum halorespirans DSM 13726</name>
    <dbReference type="NCBI Taxonomy" id="1193502"/>
    <lineage>
        <taxon>Bacteria</taxon>
        <taxon>Pseudomonadati</taxon>
        <taxon>Campylobacterota</taxon>
        <taxon>Epsilonproteobacteria</taxon>
        <taxon>Campylobacterales</taxon>
        <taxon>Sulfurospirillaceae</taxon>
        <taxon>Sulfurospirillum</taxon>
    </lineage>
</organism>
<dbReference type="NCBIfam" id="NF006269">
    <property type="entry name" value="PRK08418.1"/>
    <property type="match status" value="1"/>
</dbReference>
<dbReference type="GO" id="GO:0016810">
    <property type="term" value="F:hydrolase activity, acting on carbon-nitrogen (but not peptide) bonds"/>
    <property type="evidence" value="ECO:0007669"/>
    <property type="project" value="InterPro"/>
</dbReference>
<dbReference type="PATRIC" id="fig|1193502.14.peg.382"/>
<dbReference type="InterPro" id="IPR032466">
    <property type="entry name" value="Metal_Hydrolase"/>
</dbReference>
<dbReference type="PANTHER" id="PTHR43794:SF11">
    <property type="entry name" value="AMIDOHYDROLASE-RELATED DOMAIN-CONTAINING PROTEIN"/>
    <property type="match status" value="1"/>
</dbReference>
<dbReference type="RefSeq" id="WP_069477131.1">
    <property type="nucleotide sequence ID" value="NZ_CP017111.1"/>
</dbReference>
<dbReference type="Gene3D" id="2.30.40.10">
    <property type="entry name" value="Urease, subunit C, domain 1"/>
    <property type="match status" value="1"/>
</dbReference>
<proteinExistence type="predicted"/>
<feature type="domain" description="Amidohydrolase-related" evidence="2">
    <location>
        <begin position="56"/>
        <end position="405"/>
    </location>
</feature>
<keyword evidence="1" id="KW-0378">Hydrolase</keyword>
<gene>
    <name evidence="3" type="ORF">SHALO_0374</name>
</gene>
<dbReference type="AlphaFoldDB" id="A0A1D7TGN8"/>
<evidence type="ECO:0000313" key="4">
    <source>
        <dbReference type="Proteomes" id="UP000094609"/>
    </source>
</evidence>
<dbReference type="Pfam" id="PF01979">
    <property type="entry name" value="Amidohydro_1"/>
    <property type="match status" value="1"/>
</dbReference>
<name>A0A1D7TGN8_9BACT</name>
<dbReference type="Gene3D" id="3.20.20.140">
    <property type="entry name" value="Metal-dependent hydrolases"/>
    <property type="match status" value="1"/>
</dbReference>
<protein>
    <submittedName>
        <fullName evidence="3">Deaminase family protein</fullName>
    </submittedName>
</protein>
<keyword evidence="4" id="KW-1185">Reference proteome</keyword>
<dbReference type="STRING" id="1193502.SHALO_0374"/>
<dbReference type="PANTHER" id="PTHR43794">
    <property type="entry name" value="AMINOHYDROLASE SSNA-RELATED"/>
    <property type="match status" value="1"/>
</dbReference>
<dbReference type="EMBL" id="CP017111">
    <property type="protein sequence ID" value="AOO64171.1"/>
    <property type="molecule type" value="Genomic_DNA"/>
</dbReference>
<dbReference type="SUPFAM" id="SSF51556">
    <property type="entry name" value="Metallo-dependent hydrolases"/>
    <property type="match status" value="1"/>
</dbReference>
<evidence type="ECO:0000256" key="1">
    <source>
        <dbReference type="ARBA" id="ARBA00022801"/>
    </source>
</evidence>
<dbReference type="InterPro" id="IPR011059">
    <property type="entry name" value="Metal-dep_hydrolase_composite"/>
</dbReference>
<reference evidence="4" key="1">
    <citation type="submission" date="2016-08" db="EMBL/GenBank/DDBJ databases">
        <title>Complete genome sequence of the organohalide-respiring Epsilonproteobacterium Sulfurospirillum halorespirans.</title>
        <authorList>
            <person name="Goris T."/>
            <person name="Zimmermann J."/>
            <person name="Schenz B."/>
            <person name="Lemos M."/>
            <person name="Hackermueller J."/>
            <person name="Diekert G."/>
        </authorList>
    </citation>
    <scope>NUCLEOTIDE SEQUENCE [LARGE SCALE GENOMIC DNA]</scope>
    <source>
        <strain>DSM 13726</strain>
        <strain evidence="4">PCE-M2</strain>
    </source>
</reference>
<evidence type="ECO:0000259" key="2">
    <source>
        <dbReference type="Pfam" id="PF01979"/>
    </source>
</evidence>
<dbReference type="KEGG" id="shal:SHALO_0374"/>
<evidence type="ECO:0000313" key="3">
    <source>
        <dbReference type="EMBL" id="AOO64171.1"/>
    </source>
</evidence>
<dbReference type="SUPFAM" id="SSF51338">
    <property type="entry name" value="Composite domain of metallo-dependent hydrolases"/>
    <property type="match status" value="1"/>
</dbReference>
<dbReference type="InterPro" id="IPR050287">
    <property type="entry name" value="MTA/SAH_deaminase"/>
</dbReference>
<dbReference type="InterPro" id="IPR006680">
    <property type="entry name" value="Amidohydro-rel"/>
</dbReference>
<sequence length="408" mass="44920">MTLITADFVLTCNEDFEIIEEGAVVFDATILEVGKSAELKAKHPNVTVIETPKNSVILPGLINSHVHLEFSANQSMLRYGDFIPWLRSVIKHREELSALATTELITCKLQEMLKRGTTTLGAISSFGADLEACAATPQRVVYFNEVLGSVPSAVDAMYGDFRGRLEASKAFTCKRFIPAVSVHSPYSTHPILAKKALQIAREEQCVVSTHFMESAAERAWIDEGKGDFETFFSAFNPHAKPMCSSVEFLELFSQNPTLFTHAVQATQNELEIIAEQKATLTHCPVSNRLLGVGKLDLEAVQHQNINLTLGTDGLSSNISLSLWDEMRSALMMHAECELSSLAKMLLQSVTCNAAKALQLPCGVLEKERYADLIVATLPQACEKEDVALQLILHTHQTHLTFIDGEQPC</sequence>